<dbReference type="EMBL" id="DXAN01000005">
    <property type="protein sequence ID" value="HJA08123.1"/>
    <property type="molecule type" value="Genomic_DNA"/>
</dbReference>
<dbReference type="Proteomes" id="UP000824225">
    <property type="component" value="Unassembled WGS sequence"/>
</dbReference>
<evidence type="ECO:0000256" key="3">
    <source>
        <dbReference type="ARBA" id="ARBA00007520"/>
    </source>
</evidence>
<dbReference type="InterPro" id="IPR011701">
    <property type="entry name" value="MFS"/>
</dbReference>
<dbReference type="SUPFAM" id="SSF103473">
    <property type="entry name" value="MFS general substrate transporter"/>
    <property type="match status" value="1"/>
</dbReference>
<feature type="transmembrane region" description="Helical" evidence="9">
    <location>
        <begin position="41"/>
        <end position="64"/>
    </location>
</feature>
<dbReference type="Pfam" id="PF07690">
    <property type="entry name" value="MFS_1"/>
    <property type="match status" value="1"/>
</dbReference>
<evidence type="ECO:0000256" key="8">
    <source>
        <dbReference type="SAM" id="MobiDB-lite"/>
    </source>
</evidence>
<dbReference type="PRINTS" id="PR01035">
    <property type="entry name" value="TCRTETA"/>
</dbReference>
<evidence type="ECO:0000256" key="6">
    <source>
        <dbReference type="ARBA" id="ARBA00022989"/>
    </source>
</evidence>
<feature type="transmembrane region" description="Helical" evidence="9">
    <location>
        <begin position="71"/>
        <end position="89"/>
    </location>
</feature>
<feature type="transmembrane region" description="Helical" evidence="9">
    <location>
        <begin position="358"/>
        <end position="380"/>
    </location>
</feature>
<dbReference type="Gene3D" id="1.20.1250.20">
    <property type="entry name" value="MFS general substrate transporter like domains"/>
    <property type="match status" value="1"/>
</dbReference>
<feature type="region of interest" description="Disordered" evidence="8">
    <location>
        <begin position="389"/>
        <end position="409"/>
    </location>
</feature>
<feature type="transmembrane region" description="Helical" evidence="9">
    <location>
        <begin position="241"/>
        <end position="260"/>
    </location>
</feature>
<keyword evidence="5 9" id="KW-0812">Transmembrane</keyword>
<dbReference type="InterPro" id="IPR005829">
    <property type="entry name" value="Sugar_transporter_CS"/>
</dbReference>
<keyword evidence="6 9" id="KW-1133">Transmembrane helix</keyword>
<evidence type="ECO:0000313" key="11">
    <source>
        <dbReference type="EMBL" id="HJA08123.1"/>
    </source>
</evidence>
<keyword evidence="4" id="KW-1003">Cell membrane</keyword>
<proteinExistence type="inferred from homology"/>
<evidence type="ECO:0000313" key="12">
    <source>
        <dbReference type="Proteomes" id="UP000824225"/>
    </source>
</evidence>
<feature type="transmembrane region" description="Helical" evidence="9">
    <location>
        <begin position="7"/>
        <end position="29"/>
    </location>
</feature>
<feature type="transmembrane region" description="Helical" evidence="9">
    <location>
        <begin position="159"/>
        <end position="179"/>
    </location>
</feature>
<evidence type="ECO:0000256" key="5">
    <source>
        <dbReference type="ARBA" id="ARBA00022692"/>
    </source>
</evidence>
<feature type="transmembrane region" description="Helical" evidence="9">
    <location>
        <begin position="131"/>
        <end position="153"/>
    </location>
</feature>
<evidence type="ECO:0000256" key="4">
    <source>
        <dbReference type="ARBA" id="ARBA00022475"/>
    </source>
</evidence>
<comment type="similarity">
    <text evidence="3">Belongs to the major facilitator superfamily. TCR/Tet family.</text>
</comment>
<keyword evidence="7 9" id="KW-0472">Membrane</keyword>
<dbReference type="GO" id="GO:0005886">
    <property type="term" value="C:plasma membrane"/>
    <property type="evidence" value="ECO:0007669"/>
    <property type="project" value="UniProtKB-SubCell"/>
</dbReference>
<dbReference type="PANTHER" id="PTHR43124">
    <property type="entry name" value="PURINE EFFLUX PUMP PBUE"/>
    <property type="match status" value="1"/>
</dbReference>
<feature type="transmembrane region" description="Helical" evidence="9">
    <location>
        <begin position="101"/>
        <end position="119"/>
    </location>
</feature>
<comment type="subcellular location">
    <subcellularLocation>
        <location evidence="2">Cell membrane</location>
        <topology evidence="2">Multi-pass membrane protein</topology>
    </subcellularLocation>
</comment>
<sequence length="409" mass="43548">MPEKNAVILLFGTRLLSALGIAVVLPVLPRIAASFHLSATQAGWVLVSFTIAEAVMTPVAGVLSDRFGRKIVLMPALLVFALGGILGAFARTLPELIACRVLQGLGAGPLGVLYTILAADMYDDEHLPRVMGLITATGSIATVIFPIVGGILGEWNQQWPFWTLALALPVAALGLTVPLKQGLPHMDWKAYAGETRKIIANRRALDLFILFFLGYGIMYGPMNAYFPMMAELRYHASPSRIGVVFSLVAAGSFIASDNLTRLHKKGISFHKLMLTGALCYLISMIWLLIRDATPSLWWCALPLLINGAAQGLTIPIINDTVATLAPSGNRAAVLAVSETFVRSSQSASPPVFGLGWSALGWTGPYLMGIVSSLLMGAIMIKAAPTAAYSVKDPDGRSASARPPRSGGPR</sequence>
<dbReference type="InterPro" id="IPR001958">
    <property type="entry name" value="Tet-R_TetA/multi-R_MdtG-like"/>
</dbReference>
<reference evidence="11" key="2">
    <citation type="submission" date="2021-04" db="EMBL/GenBank/DDBJ databases">
        <authorList>
            <person name="Gilroy R."/>
        </authorList>
    </citation>
    <scope>NUCLEOTIDE SEQUENCE</scope>
    <source>
        <strain evidence="11">CHK186-16707</strain>
    </source>
</reference>
<evidence type="ECO:0000256" key="9">
    <source>
        <dbReference type="SAM" id="Phobius"/>
    </source>
</evidence>
<feature type="transmembrane region" description="Helical" evidence="9">
    <location>
        <begin position="204"/>
        <end position="221"/>
    </location>
</feature>
<organism evidence="11 12">
    <name type="scientific">Candidatus Mailhella merdigallinarum</name>
    <dbReference type="NCBI Taxonomy" id="2838658"/>
    <lineage>
        <taxon>Bacteria</taxon>
        <taxon>Pseudomonadati</taxon>
        <taxon>Thermodesulfobacteriota</taxon>
        <taxon>Desulfovibrionia</taxon>
        <taxon>Desulfovibrionales</taxon>
        <taxon>Desulfovibrionaceae</taxon>
        <taxon>Mailhella</taxon>
    </lineage>
</organism>
<evidence type="ECO:0000256" key="7">
    <source>
        <dbReference type="ARBA" id="ARBA00023136"/>
    </source>
</evidence>
<feature type="domain" description="Major facilitator superfamily (MFS) profile" evidence="10">
    <location>
        <begin position="6"/>
        <end position="394"/>
    </location>
</feature>
<dbReference type="InterPro" id="IPR020846">
    <property type="entry name" value="MFS_dom"/>
</dbReference>
<dbReference type="InterPro" id="IPR050189">
    <property type="entry name" value="MFS_Efflux_Transporters"/>
</dbReference>
<dbReference type="GO" id="GO:0022857">
    <property type="term" value="F:transmembrane transporter activity"/>
    <property type="evidence" value="ECO:0007669"/>
    <property type="project" value="InterPro"/>
</dbReference>
<feature type="transmembrane region" description="Helical" evidence="9">
    <location>
        <begin position="272"/>
        <end position="289"/>
    </location>
</feature>
<evidence type="ECO:0000256" key="1">
    <source>
        <dbReference type="ARBA" id="ARBA00003279"/>
    </source>
</evidence>
<name>A0A9D2HBI0_9BACT</name>
<comment type="caution">
    <text evidence="11">The sequence shown here is derived from an EMBL/GenBank/DDBJ whole genome shotgun (WGS) entry which is preliminary data.</text>
</comment>
<accession>A0A9D2HBI0</accession>
<comment type="function">
    <text evidence="1">Resistance to tetracycline by an active tetracycline efflux. This is an energy-dependent process that decreases the accumulation of the antibiotic in whole cells. This protein functions as a metal-tetracycline/H(+) antiporter.</text>
</comment>
<reference evidence="11" key="1">
    <citation type="journal article" date="2021" name="PeerJ">
        <title>Extensive microbial diversity within the chicken gut microbiome revealed by metagenomics and culture.</title>
        <authorList>
            <person name="Gilroy R."/>
            <person name="Ravi A."/>
            <person name="Getino M."/>
            <person name="Pursley I."/>
            <person name="Horton D.L."/>
            <person name="Alikhan N.F."/>
            <person name="Baker D."/>
            <person name="Gharbi K."/>
            <person name="Hall N."/>
            <person name="Watson M."/>
            <person name="Adriaenssens E.M."/>
            <person name="Foster-Nyarko E."/>
            <person name="Jarju S."/>
            <person name="Secka A."/>
            <person name="Antonio M."/>
            <person name="Oren A."/>
            <person name="Chaudhuri R.R."/>
            <person name="La Ragione R."/>
            <person name="Hildebrand F."/>
            <person name="Pallen M.J."/>
        </authorList>
    </citation>
    <scope>NUCLEOTIDE SEQUENCE</scope>
    <source>
        <strain evidence="11">CHK186-16707</strain>
    </source>
</reference>
<dbReference type="PROSITE" id="PS00216">
    <property type="entry name" value="SUGAR_TRANSPORT_1"/>
    <property type="match status" value="1"/>
</dbReference>
<evidence type="ECO:0000256" key="2">
    <source>
        <dbReference type="ARBA" id="ARBA00004651"/>
    </source>
</evidence>
<dbReference type="InterPro" id="IPR036259">
    <property type="entry name" value="MFS_trans_sf"/>
</dbReference>
<dbReference type="AlphaFoldDB" id="A0A9D2HBI0"/>
<evidence type="ECO:0000259" key="10">
    <source>
        <dbReference type="PROSITE" id="PS50850"/>
    </source>
</evidence>
<gene>
    <name evidence="11" type="ORF">H9962_02860</name>
</gene>
<dbReference type="PROSITE" id="PS50850">
    <property type="entry name" value="MFS"/>
    <property type="match status" value="1"/>
</dbReference>
<dbReference type="PANTHER" id="PTHR43124:SF3">
    <property type="entry name" value="CHLORAMPHENICOL EFFLUX PUMP RV0191"/>
    <property type="match status" value="1"/>
</dbReference>
<protein>
    <submittedName>
        <fullName evidence="11">MFS transporter</fullName>
    </submittedName>
</protein>
<dbReference type="CDD" id="cd17474">
    <property type="entry name" value="MFS_YfmO_like"/>
    <property type="match status" value="1"/>
</dbReference>